<accession>A0A7J6R585</accession>
<reference evidence="2 3" key="1">
    <citation type="submission" date="2020-04" db="EMBL/GenBank/DDBJ databases">
        <title>Perkinsus olseni comparative genomics.</title>
        <authorList>
            <person name="Bogema D.R."/>
        </authorList>
    </citation>
    <scope>NUCLEOTIDE SEQUENCE [LARGE SCALE GENOMIC DNA]</scope>
    <source>
        <strain evidence="2 3">ATCC PRA-207</strain>
    </source>
</reference>
<dbReference type="AlphaFoldDB" id="A0A7J6R585"/>
<comment type="caution">
    <text evidence="2">The sequence shown here is derived from an EMBL/GenBank/DDBJ whole genome shotgun (WGS) entry which is preliminary data.</text>
</comment>
<feature type="chain" id="PRO_5029667666" evidence="1">
    <location>
        <begin position="19"/>
        <end position="272"/>
    </location>
</feature>
<keyword evidence="1" id="KW-0732">Signal</keyword>
<evidence type="ECO:0000256" key="1">
    <source>
        <dbReference type="SAM" id="SignalP"/>
    </source>
</evidence>
<dbReference type="EMBL" id="JABANO010028048">
    <property type="protein sequence ID" value="KAF4715834.1"/>
    <property type="molecule type" value="Genomic_DNA"/>
</dbReference>
<sequence>MLTVRIFLVQILMASVLAVRCDDAAADRLLPTVEPPLPIIVSVPPSCLPDLERHPEGPPQYCVYVRGNKTVQNAGMLLVPNFIDTPDVSSNLIGLSQPPPVSMDLFIISNDSSSPLDMGLRGSGRTNFELSLPHGTKLDVELVIPTFSRIGGDRGRSGLISLKMPAMFNFTVTVPGVGNVSSSTNFNFSSYVDTKTPSKYILSAPGTSATSDYLSASVSLSVFIGYEVDHRQWSYSIYVDYDVFGFAGGSQSFHYSDVKFFFLEDVPDRAHQ</sequence>
<name>A0A7J6R585_PEROL</name>
<gene>
    <name evidence="2" type="ORF">FOZ63_025875</name>
</gene>
<proteinExistence type="predicted"/>
<evidence type="ECO:0000313" key="2">
    <source>
        <dbReference type="EMBL" id="KAF4715834.1"/>
    </source>
</evidence>
<dbReference type="Proteomes" id="UP000553632">
    <property type="component" value="Unassembled WGS sequence"/>
</dbReference>
<evidence type="ECO:0000313" key="3">
    <source>
        <dbReference type="Proteomes" id="UP000553632"/>
    </source>
</evidence>
<protein>
    <submittedName>
        <fullName evidence="2">Uncharacterized protein</fullName>
    </submittedName>
</protein>
<organism evidence="2 3">
    <name type="scientific">Perkinsus olseni</name>
    <name type="common">Perkinsus atlanticus</name>
    <dbReference type="NCBI Taxonomy" id="32597"/>
    <lineage>
        <taxon>Eukaryota</taxon>
        <taxon>Sar</taxon>
        <taxon>Alveolata</taxon>
        <taxon>Perkinsozoa</taxon>
        <taxon>Perkinsea</taxon>
        <taxon>Perkinsida</taxon>
        <taxon>Perkinsidae</taxon>
        <taxon>Perkinsus</taxon>
    </lineage>
</organism>
<keyword evidence="3" id="KW-1185">Reference proteome</keyword>
<feature type="signal peptide" evidence="1">
    <location>
        <begin position="1"/>
        <end position="18"/>
    </location>
</feature>